<sequence length="884" mass="96997">MDYQKRISLLLLLKIFLVGVVTSQKNTINLNDGAYSNLLIAIHKDVPEDLNIIENLKTMFTSASQRLYSATKQQVHWSHIKILVPNTWSIQSQYQFARTETLQSANILVHNHTDDEPFVENVVGCGNEGTLMHLTPAYILDRKDKFGNTGSVLVRTWGYYRWGLFKEHYDGDEGTDPAYSISSGGTEGTRCSLKIKGNLVNPDPDTGCLSPFGYNPDCRFVSEPGIQTATASLLFGTRGAHIHSIEKFCGDDALDQDSLHNPLAPNLMNKLCNYRSAWSVMRNHTDFQAVVPPVSNTIPEFEVLQLTSVRSVVLVLDISISMKGNRFDRMIQSATVYIMSAIPTGSKLGIVVFWSESQIRADLTDITDTALRQTLVNALPPSPTGSTCIGCGIESGLKVLGSYAQGGYILLLSDGVENNKPYIRYMYDDIKNSGVIIDTITISNSADQQMEDLSTNTSGISSFCSDTGTGPCLINAFHRTIAERPDVGMETVPIQIYSSEVIIEPDPGFHIIPVIIDAALGNETVITVVFTNRYTLPIVNFTKTPALAIYAQVQQDYLPVLNADVTAIVSDSSTTTSMTLLDNGSGSDLLKDDGTYSGFFLNFTSDGRYNVKVNGVGYHVAEDRRGKRSAEPEVETAVEPSFMRTASGGVFKVQGYTPNSADILPPSRIQDLVYTSFSYDNSTVTLSWTAVGDDLDQGTAYTYELRYSTNYYEVRNNFSTSNEVTQDQLVSGNLSFISPAGVIETVTISLLERGKEIVYYFAIRAWDEAGNGGDLSNVVSLSIRYIPVSVPTTEPLPVSVPTTIEQVSVTTIKPTGPDNPALIIGVCCAVGVVIIVGAVMMYVYYRETHCRRMKPKAAPTQEKLQDVEAMQQNPTYDNPTFSTN</sequence>
<evidence type="ECO:0000313" key="6">
    <source>
        <dbReference type="Proteomes" id="UP000007110"/>
    </source>
</evidence>
<evidence type="ECO:0000256" key="3">
    <source>
        <dbReference type="SAM" id="SignalP"/>
    </source>
</evidence>
<dbReference type="PANTHER" id="PTHR10579:SF177">
    <property type="entry name" value="CALCIUM-ACTIVATED CHLORIDE CHANNEL REGULATOR 4-LIKE PROTEIN"/>
    <property type="match status" value="1"/>
</dbReference>
<evidence type="ECO:0000313" key="5">
    <source>
        <dbReference type="EnsemblMetazoa" id="XP_030850208"/>
    </source>
</evidence>
<dbReference type="Pfam" id="PF00092">
    <property type="entry name" value="VWA"/>
    <property type="match status" value="1"/>
</dbReference>
<dbReference type="OMA" id="THINMLT"/>
<dbReference type="NCBIfam" id="NF041940">
    <property type="entry name" value="choice_anch_X"/>
    <property type="match status" value="1"/>
</dbReference>
<feature type="signal peptide" evidence="3">
    <location>
        <begin position="1"/>
        <end position="23"/>
    </location>
</feature>
<keyword evidence="2" id="KW-0472">Membrane</keyword>
<evidence type="ECO:0000259" key="4">
    <source>
        <dbReference type="PROSITE" id="PS50234"/>
    </source>
</evidence>
<dbReference type="InParanoid" id="A0A7M7PED7"/>
<dbReference type="KEGG" id="spu:105442027"/>
<dbReference type="PANTHER" id="PTHR10579">
    <property type="entry name" value="CALCIUM-ACTIVATED CHLORIDE CHANNEL REGULATOR"/>
    <property type="match status" value="1"/>
</dbReference>
<dbReference type="InterPro" id="IPR002035">
    <property type="entry name" value="VWF_A"/>
</dbReference>
<dbReference type="CDD" id="cd00198">
    <property type="entry name" value="vWFA"/>
    <property type="match status" value="1"/>
</dbReference>
<dbReference type="InterPro" id="IPR036465">
    <property type="entry name" value="vWFA_dom_sf"/>
</dbReference>
<reference evidence="5" key="2">
    <citation type="submission" date="2021-01" db="UniProtKB">
        <authorList>
            <consortium name="EnsemblMetazoa"/>
        </authorList>
    </citation>
    <scope>IDENTIFICATION</scope>
</reference>
<feature type="compositionally biased region" description="Polar residues" evidence="1">
    <location>
        <begin position="870"/>
        <end position="884"/>
    </location>
</feature>
<dbReference type="Gene3D" id="3.40.50.410">
    <property type="entry name" value="von Willebrand factor, type A domain"/>
    <property type="match status" value="1"/>
</dbReference>
<dbReference type="PROSITE" id="PS50234">
    <property type="entry name" value="VWFA"/>
    <property type="match status" value="1"/>
</dbReference>
<dbReference type="OrthoDB" id="687730at2759"/>
<dbReference type="Gene3D" id="2.60.40.10">
    <property type="entry name" value="Immunoglobulins"/>
    <property type="match status" value="1"/>
</dbReference>
<feature type="region of interest" description="Disordered" evidence="1">
    <location>
        <begin position="861"/>
        <end position="884"/>
    </location>
</feature>
<dbReference type="Pfam" id="PF08434">
    <property type="entry name" value="CLCA"/>
    <property type="match status" value="1"/>
</dbReference>
<evidence type="ECO:0000256" key="2">
    <source>
        <dbReference type="SAM" id="Phobius"/>
    </source>
</evidence>
<dbReference type="FunCoup" id="A0A7M7PED7">
    <property type="interactions" value="282"/>
</dbReference>
<feature type="domain" description="VWFA" evidence="4">
    <location>
        <begin position="311"/>
        <end position="481"/>
    </location>
</feature>
<dbReference type="InterPro" id="IPR013642">
    <property type="entry name" value="CLCA_N"/>
</dbReference>
<name>A0A7M7PED7_STRPU</name>
<dbReference type="SMART" id="SM00327">
    <property type="entry name" value="VWA"/>
    <property type="match status" value="1"/>
</dbReference>
<keyword evidence="3" id="KW-0732">Signal</keyword>
<keyword evidence="2" id="KW-1133">Transmembrane helix</keyword>
<dbReference type="AlphaFoldDB" id="A0A7M7PED7"/>
<feature type="chain" id="PRO_5029894128" description="VWFA domain-containing protein" evidence="3">
    <location>
        <begin position="24"/>
        <end position="884"/>
    </location>
</feature>
<reference evidence="6" key="1">
    <citation type="submission" date="2015-02" db="EMBL/GenBank/DDBJ databases">
        <title>Genome sequencing for Strongylocentrotus purpuratus.</title>
        <authorList>
            <person name="Murali S."/>
            <person name="Liu Y."/>
            <person name="Vee V."/>
            <person name="English A."/>
            <person name="Wang M."/>
            <person name="Skinner E."/>
            <person name="Han Y."/>
            <person name="Muzny D.M."/>
            <person name="Worley K.C."/>
            <person name="Gibbs R.A."/>
        </authorList>
    </citation>
    <scope>NUCLEOTIDE SEQUENCE</scope>
</reference>
<accession>A0A7M7PED7</accession>
<dbReference type="InterPro" id="IPR013783">
    <property type="entry name" value="Ig-like_fold"/>
</dbReference>
<protein>
    <recommendedName>
        <fullName evidence="4">VWFA domain-containing protein</fullName>
    </recommendedName>
</protein>
<dbReference type="GeneID" id="105442027"/>
<keyword evidence="6" id="KW-1185">Reference proteome</keyword>
<organism evidence="5 6">
    <name type="scientific">Strongylocentrotus purpuratus</name>
    <name type="common">Purple sea urchin</name>
    <dbReference type="NCBI Taxonomy" id="7668"/>
    <lineage>
        <taxon>Eukaryota</taxon>
        <taxon>Metazoa</taxon>
        <taxon>Echinodermata</taxon>
        <taxon>Eleutherozoa</taxon>
        <taxon>Echinozoa</taxon>
        <taxon>Echinoidea</taxon>
        <taxon>Euechinoidea</taxon>
        <taxon>Echinacea</taxon>
        <taxon>Camarodonta</taxon>
        <taxon>Echinidea</taxon>
        <taxon>Strongylocentrotidae</taxon>
        <taxon>Strongylocentrotus</taxon>
    </lineage>
</organism>
<dbReference type="SUPFAM" id="SSF53300">
    <property type="entry name" value="vWA-like"/>
    <property type="match status" value="1"/>
</dbReference>
<dbReference type="Proteomes" id="UP000007110">
    <property type="component" value="Unassembled WGS sequence"/>
</dbReference>
<dbReference type="InterPro" id="IPR051266">
    <property type="entry name" value="CLCR"/>
</dbReference>
<evidence type="ECO:0000256" key="1">
    <source>
        <dbReference type="SAM" id="MobiDB-lite"/>
    </source>
</evidence>
<proteinExistence type="predicted"/>
<dbReference type="RefSeq" id="XP_030850208.1">
    <property type="nucleotide sequence ID" value="XM_030994348.1"/>
</dbReference>
<feature type="transmembrane region" description="Helical" evidence="2">
    <location>
        <begin position="821"/>
        <end position="845"/>
    </location>
</feature>
<keyword evidence="2" id="KW-0812">Transmembrane</keyword>
<dbReference type="EnsemblMetazoa" id="XM_030994348">
    <property type="protein sequence ID" value="XP_030850208"/>
    <property type="gene ID" value="LOC105442027"/>
</dbReference>